<dbReference type="RefSeq" id="XP_002420835.1">
    <property type="nucleotide sequence ID" value="XM_002420790.1"/>
</dbReference>
<sequence>MLRSLSRDSFTTLIEENDDNENDDLQSQSQHENTEELTSDLISLISQETLINTSVQIMNQNVSQFNKHYELPLISSYLHTGVSLYLSFQDLLNNKPPLLTRTSSMMNINNLLRRPFRNSSFLTIHKHESMSNKFEFCHVDFKIHSNHITYYILKFPTLDETIYLINNNSSKPTVDFEYKKTCFRITGVTGTTSVIGVSPEIKLYVMNPNSKNLLTYNTTVLNGKKLQINNGLSKLVNSQDQSRINEMLRNEKPVISIPMGRYLDQGDAKLKLDNSSVNGGATKHKSNVIKHGVIRLFDYKEEEENAESNTVSNDMLVLCCVLLVLREQEYRKFKSG</sequence>
<dbReference type="EMBL" id="FM992693">
    <property type="protein sequence ID" value="CAX40987.1"/>
    <property type="molecule type" value="Genomic_DNA"/>
</dbReference>
<evidence type="ECO:0000313" key="2">
    <source>
        <dbReference type="CGD" id="CAL0000171063"/>
    </source>
</evidence>
<dbReference type="eggNOG" id="ENOG502QR9U">
    <property type="taxonomic scope" value="Eukaryota"/>
</dbReference>
<name>B9WIC3_CANDC</name>
<dbReference type="CGD" id="CAL0000171063">
    <property type="gene designation" value="Cd36_60330"/>
</dbReference>
<dbReference type="GeneID" id="8048718"/>
<keyword evidence="4" id="KW-1185">Reference proteome</keyword>
<evidence type="ECO:0000313" key="4">
    <source>
        <dbReference type="Proteomes" id="UP000002605"/>
    </source>
</evidence>
<accession>B9WIC3</accession>
<dbReference type="VEuPathDB" id="FungiDB:CD36_60330"/>
<gene>
    <name evidence="2" type="ordered locus">Cd36_60330</name>
    <name evidence="3" type="ORF">CD36_60330</name>
</gene>
<protein>
    <submittedName>
        <fullName evidence="3">Uncharacterized protein</fullName>
    </submittedName>
</protein>
<dbReference type="OrthoDB" id="4090326at2759"/>
<evidence type="ECO:0000256" key="1">
    <source>
        <dbReference type="SAM" id="MobiDB-lite"/>
    </source>
</evidence>
<feature type="region of interest" description="Disordered" evidence="1">
    <location>
        <begin position="13"/>
        <end position="33"/>
    </location>
</feature>
<reference evidence="3 4" key="1">
    <citation type="journal article" date="2009" name="Genome Res.">
        <title>Comparative genomics of the fungal pathogens Candida dubliniensis and Candida albicans.</title>
        <authorList>
            <person name="Jackson A.P."/>
            <person name="Gamble J.A."/>
            <person name="Yeomans T."/>
            <person name="Moran G.P."/>
            <person name="Saunders D."/>
            <person name="Harris D."/>
            <person name="Aslett M."/>
            <person name="Barrell J.F."/>
            <person name="Butler G."/>
            <person name="Citiulo F."/>
            <person name="Coleman D.C."/>
            <person name="de Groot P.W.J."/>
            <person name="Goodwin T.J."/>
            <person name="Quail M.A."/>
            <person name="McQuillan J."/>
            <person name="Munro C.A."/>
            <person name="Pain A."/>
            <person name="Poulter R.T."/>
            <person name="Rajandream M.A."/>
            <person name="Renauld H."/>
            <person name="Spiering M.J."/>
            <person name="Tivey A."/>
            <person name="Gow N.A.R."/>
            <person name="Barrell B."/>
            <person name="Sullivan D.J."/>
            <person name="Berriman M."/>
        </authorList>
    </citation>
    <scope>NUCLEOTIDE SEQUENCE [LARGE SCALE GENOMIC DNA]</scope>
    <source>
        <strain evidence="4">CD36 / ATCC MYA-646 / CBS 7987 / NCPF 3949 / NRRL Y-17841</strain>
    </source>
</reference>
<dbReference type="KEGG" id="cdu:CD36_60330"/>
<evidence type="ECO:0000313" key="3">
    <source>
        <dbReference type="EMBL" id="CAX40987.1"/>
    </source>
</evidence>
<dbReference type="AlphaFoldDB" id="B9WIC3"/>
<dbReference type="HOGENOM" id="CLU_046448_0_0_1"/>
<feature type="compositionally biased region" description="Acidic residues" evidence="1">
    <location>
        <begin position="15"/>
        <end position="24"/>
    </location>
</feature>
<dbReference type="Proteomes" id="UP000002605">
    <property type="component" value="Chromosome 6"/>
</dbReference>
<proteinExistence type="predicted"/>
<organism evidence="3 4">
    <name type="scientific">Candida dubliniensis (strain CD36 / ATCC MYA-646 / CBS 7987 / NCPF 3949 / NRRL Y-17841)</name>
    <name type="common">Yeast</name>
    <dbReference type="NCBI Taxonomy" id="573826"/>
    <lineage>
        <taxon>Eukaryota</taxon>
        <taxon>Fungi</taxon>
        <taxon>Dikarya</taxon>
        <taxon>Ascomycota</taxon>
        <taxon>Saccharomycotina</taxon>
        <taxon>Pichiomycetes</taxon>
        <taxon>Debaryomycetaceae</taxon>
        <taxon>Candida/Lodderomyces clade</taxon>
        <taxon>Candida</taxon>
    </lineage>
</organism>